<keyword evidence="2" id="KW-0472">Membrane</keyword>
<feature type="transmembrane region" description="Helical" evidence="2">
    <location>
        <begin position="227"/>
        <end position="246"/>
    </location>
</feature>
<feature type="signal peptide" evidence="3">
    <location>
        <begin position="1"/>
        <end position="25"/>
    </location>
</feature>
<dbReference type="AlphaFoldDB" id="A0A5A8EZP6"/>
<accession>A0A5A8EZP6</accession>
<dbReference type="EMBL" id="VFJB01000009">
    <property type="protein sequence ID" value="KAA0257150.1"/>
    <property type="molecule type" value="Genomic_DNA"/>
</dbReference>
<evidence type="ECO:0000313" key="5">
    <source>
        <dbReference type="Proteomes" id="UP000322876"/>
    </source>
</evidence>
<gene>
    <name evidence="4" type="ORF">FHQ18_11315</name>
</gene>
<keyword evidence="5" id="KW-1185">Reference proteome</keyword>
<evidence type="ECO:0000256" key="2">
    <source>
        <dbReference type="SAM" id="Phobius"/>
    </source>
</evidence>
<sequence>MKTPKNLFKKFLILIFLFISASAFAETMTMKQLYYSIWPEYDKPSVLVIYSGKFINDTGKPFNDELIYYAPKGAKINMLCETENGMLCLRYLVEDMGDYIKITWKPSRTINPGEEFPVMFEYYIDYLNLNNSNRSFNHLFRAAFPIQNMTVEVKQPTDSTQFEMIPKPHWNQLDGDFTNYYLNLKDIKENEKISFKISYVRNSSEPSIKNIKQSNLNETSIPTDKKLILIIIVFAAILGFTVAYMLKGTSSKQSKNSPKQKENNKNHKQREKEKLRKLLLDGKISEETYKELLKELNNK</sequence>
<evidence type="ECO:0000313" key="4">
    <source>
        <dbReference type="EMBL" id="KAA0257150.1"/>
    </source>
</evidence>
<feature type="compositionally biased region" description="Basic and acidic residues" evidence="1">
    <location>
        <begin position="259"/>
        <end position="273"/>
    </location>
</feature>
<feature type="chain" id="PRO_5023132786" description="SHOCT domain-containing protein" evidence="3">
    <location>
        <begin position="26"/>
        <end position="299"/>
    </location>
</feature>
<dbReference type="RefSeq" id="WP_149267292.1">
    <property type="nucleotide sequence ID" value="NZ_VFJB01000009.1"/>
</dbReference>
<evidence type="ECO:0000256" key="1">
    <source>
        <dbReference type="SAM" id="MobiDB-lite"/>
    </source>
</evidence>
<dbReference type="Proteomes" id="UP000322876">
    <property type="component" value="Unassembled WGS sequence"/>
</dbReference>
<keyword evidence="3" id="KW-0732">Signal</keyword>
<keyword evidence="2" id="KW-0812">Transmembrane</keyword>
<dbReference type="OrthoDB" id="1793330at2"/>
<reference evidence="4 5" key="1">
    <citation type="submission" date="2019-06" db="EMBL/GenBank/DDBJ databases">
        <title>Genomic insights into carbon and energy metabolism of Deferribacter autotrophicus revealed new metabolic traits in the phylum Deferribacteres.</title>
        <authorList>
            <person name="Slobodkin A.I."/>
            <person name="Slobodkina G.B."/>
            <person name="Allioux M."/>
            <person name="Alain K."/>
            <person name="Jebbar M."/>
            <person name="Shadrin V."/>
            <person name="Kublanov I.V."/>
            <person name="Toshchakov S.V."/>
            <person name="Bonch-Osmolovskaya E.A."/>
        </authorList>
    </citation>
    <scope>NUCLEOTIDE SEQUENCE [LARGE SCALE GENOMIC DNA]</scope>
    <source>
        <strain evidence="4 5">SL50</strain>
    </source>
</reference>
<comment type="caution">
    <text evidence="4">The sequence shown here is derived from an EMBL/GenBank/DDBJ whole genome shotgun (WGS) entry which is preliminary data.</text>
</comment>
<feature type="region of interest" description="Disordered" evidence="1">
    <location>
        <begin position="250"/>
        <end position="273"/>
    </location>
</feature>
<evidence type="ECO:0000256" key="3">
    <source>
        <dbReference type="SAM" id="SignalP"/>
    </source>
</evidence>
<proteinExistence type="predicted"/>
<organism evidence="4 5">
    <name type="scientific">Deferribacter autotrophicus</name>
    <dbReference type="NCBI Taxonomy" id="500465"/>
    <lineage>
        <taxon>Bacteria</taxon>
        <taxon>Pseudomonadati</taxon>
        <taxon>Deferribacterota</taxon>
        <taxon>Deferribacteres</taxon>
        <taxon>Deferribacterales</taxon>
        <taxon>Deferribacteraceae</taxon>
        <taxon>Deferribacter</taxon>
    </lineage>
</organism>
<keyword evidence="2" id="KW-1133">Transmembrane helix</keyword>
<name>A0A5A8EZP6_9BACT</name>
<protein>
    <recommendedName>
        <fullName evidence="6">SHOCT domain-containing protein</fullName>
    </recommendedName>
</protein>
<evidence type="ECO:0008006" key="6">
    <source>
        <dbReference type="Google" id="ProtNLM"/>
    </source>
</evidence>